<accession>A0A9X0D0P9</accession>
<evidence type="ECO:0000313" key="3">
    <source>
        <dbReference type="Proteomes" id="UP001163046"/>
    </source>
</evidence>
<keyword evidence="3" id="KW-1185">Reference proteome</keyword>
<protein>
    <submittedName>
        <fullName evidence="2">Uncharacterized protein</fullName>
    </submittedName>
</protein>
<feature type="compositionally biased region" description="Basic and acidic residues" evidence="1">
    <location>
        <begin position="104"/>
        <end position="120"/>
    </location>
</feature>
<organism evidence="2 3">
    <name type="scientific">Desmophyllum pertusum</name>
    <dbReference type="NCBI Taxonomy" id="174260"/>
    <lineage>
        <taxon>Eukaryota</taxon>
        <taxon>Metazoa</taxon>
        <taxon>Cnidaria</taxon>
        <taxon>Anthozoa</taxon>
        <taxon>Hexacorallia</taxon>
        <taxon>Scleractinia</taxon>
        <taxon>Caryophylliina</taxon>
        <taxon>Caryophylliidae</taxon>
        <taxon>Desmophyllum</taxon>
    </lineage>
</organism>
<evidence type="ECO:0000313" key="2">
    <source>
        <dbReference type="EMBL" id="KAJ7382451.1"/>
    </source>
</evidence>
<dbReference type="AlphaFoldDB" id="A0A9X0D0P9"/>
<name>A0A9X0D0P9_9CNID</name>
<comment type="caution">
    <text evidence="2">The sequence shown here is derived from an EMBL/GenBank/DDBJ whole genome shotgun (WGS) entry which is preliminary data.</text>
</comment>
<dbReference type="EMBL" id="MU825923">
    <property type="protein sequence ID" value="KAJ7382451.1"/>
    <property type="molecule type" value="Genomic_DNA"/>
</dbReference>
<gene>
    <name evidence="2" type="ORF">OS493_034888</name>
</gene>
<evidence type="ECO:0000256" key="1">
    <source>
        <dbReference type="SAM" id="MobiDB-lite"/>
    </source>
</evidence>
<dbReference type="OrthoDB" id="5982322at2759"/>
<proteinExistence type="predicted"/>
<sequence length="168" mass="18486">MASCSYSALFESVSRCGASSKNPQNIQCVVISECTKDVYPHVKSLKIGPDEAIRDESTLLLARAAICKRCREHLQEIVETDPIDPSPEPTEASSCLQVPSSCETQHDEDNSENSEKESAKESSTSEELAREMEFLQIGEESFVPLSQTASETSSSVENEMSLFDRETV</sequence>
<dbReference type="Proteomes" id="UP001163046">
    <property type="component" value="Unassembled WGS sequence"/>
</dbReference>
<reference evidence="2" key="1">
    <citation type="submission" date="2023-01" db="EMBL/GenBank/DDBJ databases">
        <title>Genome assembly of the deep-sea coral Lophelia pertusa.</title>
        <authorList>
            <person name="Herrera S."/>
            <person name="Cordes E."/>
        </authorList>
    </citation>
    <scope>NUCLEOTIDE SEQUENCE</scope>
    <source>
        <strain evidence="2">USNM1676648</strain>
        <tissue evidence="2">Polyp</tissue>
    </source>
</reference>
<feature type="compositionally biased region" description="Polar residues" evidence="1">
    <location>
        <begin position="91"/>
        <end position="103"/>
    </location>
</feature>
<feature type="region of interest" description="Disordered" evidence="1">
    <location>
        <begin position="78"/>
        <end position="168"/>
    </location>
</feature>
<feature type="compositionally biased region" description="Polar residues" evidence="1">
    <location>
        <begin position="144"/>
        <end position="158"/>
    </location>
</feature>